<feature type="region of interest" description="Disordered" evidence="2">
    <location>
        <begin position="1"/>
        <end position="52"/>
    </location>
</feature>
<dbReference type="SMART" id="SM01208">
    <property type="entry name" value="G5"/>
    <property type="match status" value="1"/>
</dbReference>
<keyword evidence="1" id="KW-0732">Signal</keyword>
<feature type="domain" description="G5" evidence="3">
    <location>
        <begin position="178"/>
        <end position="258"/>
    </location>
</feature>
<sequence>MARHTAGRFAASASDSTPTPASGEPAPGTRRALRAQQQAEATAGARPGASGLPRPAVHVLRGGVLGAVLLGTGAFAVAQGGAQPGVTDSVDMAAVEAGTLALRDGDAASRSQIAGRLALEADGAVHLTVEVDGETREITTTAATLAEALAEAGIVLGPDDVVSAPLHDAVPGGETVEVLRATSEHVTEETVDEFATVEKEDDTLAEGERVVETEGVNGVATTTYRVVSAGGEEVSREVVASVVASTKVDEVVLVGTKAPTPAPAPAPAAEAPAAAAAEPAPAYSGDPRALGRDMAAARGWGADQFQCLDALWTRESQWNPYAKNPSSGAYGIPQSLPASKMASVGADYLTNPATQITWGLNYIAGRYGTPCGAWGHSQSVGWY</sequence>
<dbReference type="InterPro" id="IPR023346">
    <property type="entry name" value="Lysozyme-like_dom_sf"/>
</dbReference>
<gene>
    <name evidence="4" type="ORF">GB881_09955</name>
</gene>
<accession>A0A6N7EQ78</accession>
<evidence type="ECO:0000313" key="5">
    <source>
        <dbReference type="Proteomes" id="UP000437709"/>
    </source>
</evidence>
<organism evidence="4 5">
    <name type="scientific">Georgenia subflava</name>
    <dbReference type="NCBI Taxonomy" id="1622177"/>
    <lineage>
        <taxon>Bacteria</taxon>
        <taxon>Bacillati</taxon>
        <taxon>Actinomycetota</taxon>
        <taxon>Actinomycetes</taxon>
        <taxon>Micrococcales</taxon>
        <taxon>Bogoriellaceae</taxon>
        <taxon>Georgenia</taxon>
    </lineage>
</organism>
<keyword evidence="5" id="KW-1185">Reference proteome</keyword>
<comment type="caution">
    <text evidence="4">The sequence shown here is derived from an EMBL/GenBank/DDBJ whole genome shotgun (WGS) entry which is preliminary data.</text>
</comment>
<dbReference type="SUPFAM" id="SSF53955">
    <property type="entry name" value="Lysozyme-like"/>
    <property type="match status" value="1"/>
</dbReference>
<protein>
    <submittedName>
        <fullName evidence="4">DUF348 domain-containing protein</fullName>
    </submittedName>
</protein>
<dbReference type="Gene3D" id="2.20.230.10">
    <property type="entry name" value="Resuscitation-promoting factor rpfb"/>
    <property type="match status" value="1"/>
</dbReference>
<dbReference type="Proteomes" id="UP000437709">
    <property type="component" value="Unassembled WGS sequence"/>
</dbReference>
<dbReference type="AlphaFoldDB" id="A0A6N7EQ78"/>
<evidence type="ECO:0000313" key="4">
    <source>
        <dbReference type="EMBL" id="MPV37364.1"/>
    </source>
</evidence>
<dbReference type="Pfam" id="PF01464">
    <property type="entry name" value="SLT"/>
    <property type="match status" value="1"/>
</dbReference>
<evidence type="ECO:0000256" key="2">
    <source>
        <dbReference type="SAM" id="MobiDB-lite"/>
    </source>
</evidence>
<evidence type="ECO:0000256" key="1">
    <source>
        <dbReference type="ARBA" id="ARBA00022729"/>
    </source>
</evidence>
<feature type="region of interest" description="Disordered" evidence="2">
    <location>
        <begin position="260"/>
        <end position="281"/>
    </location>
</feature>
<dbReference type="EMBL" id="WHPC01000033">
    <property type="protein sequence ID" value="MPV37364.1"/>
    <property type="molecule type" value="Genomic_DNA"/>
</dbReference>
<evidence type="ECO:0000259" key="3">
    <source>
        <dbReference type="PROSITE" id="PS51109"/>
    </source>
</evidence>
<dbReference type="InterPro" id="IPR008258">
    <property type="entry name" value="Transglycosylase_SLT_dom_1"/>
</dbReference>
<reference evidence="4 5" key="1">
    <citation type="submission" date="2019-10" db="EMBL/GenBank/DDBJ databases">
        <title>Georgenia wutianyii sp. nov. and Georgenia yuyongxinii sp. nov. isolated from plateau pika (Ochotona curzoniae) in the Qinghai-Tibet plateau of China.</title>
        <authorList>
            <person name="Tian Z."/>
        </authorList>
    </citation>
    <scope>NUCLEOTIDE SEQUENCE [LARGE SCALE GENOMIC DNA]</scope>
    <source>
        <strain evidence="4 5">JCM 19765</strain>
    </source>
</reference>
<dbReference type="Gene3D" id="1.10.530.10">
    <property type="match status" value="1"/>
</dbReference>
<dbReference type="InterPro" id="IPR011098">
    <property type="entry name" value="G5_dom"/>
</dbReference>
<dbReference type="Pfam" id="PF07501">
    <property type="entry name" value="G5"/>
    <property type="match status" value="1"/>
</dbReference>
<name>A0A6N7EQ78_9MICO</name>
<dbReference type="InterPro" id="IPR007137">
    <property type="entry name" value="DUF348"/>
</dbReference>
<proteinExistence type="predicted"/>
<dbReference type="RefSeq" id="WP_152196670.1">
    <property type="nucleotide sequence ID" value="NZ_VUKD01000007.1"/>
</dbReference>
<dbReference type="Pfam" id="PF03990">
    <property type="entry name" value="DUF348"/>
    <property type="match status" value="1"/>
</dbReference>
<feature type="compositionally biased region" description="Low complexity" evidence="2">
    <location>
        <begin position="34"/>
        <end position="43"/>
    </location>
</feature>
<feature type="compositionally biased region" description="Low complexity" evidence="2">
    <location>
        <begin position="267"/>
        <end position="281"/>
    </location>
</feature>
<dbReference type="OrthoDB" id="9766277at2"/>
<feature type="compositionally biased region" description="Low complexity" evidence="2">
    <location>
        <begin position="10"/>
        <end position="22"/>
    </location>
</feature>
<dbReference type="PROSITE" id="PS51109">
    <property type="entry name" value="G5"/>
    <property type="match status" value="1"/>
</dbReference>